<dbReference type="InterPro" id="IPR009241">
    <property type="entry name" value="HigB-like"/>
</dbReference>
<dbReference type="Proteomes" id="UP001152867">
    <property type="component" value="Unassembled WGS sequence"/>
</dbReference>
<evidence type="ECO:0000313" key="2">
    <source>
        <dbReference type="EMBL" id="MDF9913535.1"/>
    </source>
</evidence>
<protein>
    <submittedName>
        <fullName evidence="2">Type II toxin-antitoxin system RelE/ParE family toxin</fullName>
    </submittedName>
</protein>
<comment type="caution">
    <text evidence="2">The sequence shown here is derived from an EMBL/GenBank/DDBJ whole genome shotgun (WGS) entry which is preliminary data.</text>
</comment>
<keyword evidence="3" id="KW-1185">Reference proteome</keyword>
<dbReference type="Pfam" id="PF05973">
    <property type="entry name" value="Gp49"/>
    <property type="match status" value="1"/>
</dbReference>
<dbReference type="EMBL" id="JANDJP010000004">
    <property type="protein sequence ID" value="MDF9913535.1"/>
    <property type="molecule type" value="Genomic_DNA"/>
</dbReference>
<accession>A0ABT6D8Y9</accession>
<name>A0ABT6D8Y9_9LACO</name>
<evidence type="ECO:0000313" key="3">
    <source>
        <dbReference type="Proteomes" id="UP001152867"/>
    </source>
</evidence>
<feature type="compositionally biased region" description="Basic residues" evidence="1">
    <location>
        <begin position="67"/>
        <end position="78"/>
    </location>
</feature>
<feature type="compositionally biased region" description="Polar residues" evidence="1">
    <location>
        <begin position="79"/>
        <end position="88"/>
    </location>
</feature>
<organism evidence="2 3">
    <name type="scientific">Furfurilactobacillus milii</name>
    <dbReference type="NCBI Taxonomy" id="2888272"/>
    <lineage>
        <taxon>Bacteria</taxon>
        <taxon>Bacillati</taxon>
        <taxon>Bacillota</taxon>
        <taxon>Bacilli</taxon>
        <taxon>Lactobacillales</taxon>
        <taxon>Lactobacillaceae</taxon>
        <taxon>Furfurilactobacillus</taxon>
    </lineage>
</organism>
<feature type="region of interest" description="Disordered" evidence="1">
    <location>
        <begin position="67"/>
        <end position="88"/>
    </location>
</feature>
<proteinExistence type="predicted"/>
<gene>
    <name evidence="2" type="ORF">NNA32_04645</name>
</gene>
<sequence length="88" mass="10321">MEILSKIAQIESIGLQVSTSKKWVKKIGQNLYEIRIRTKFNSQRALYFHVTKSQYIIVSGFTKKTQKTPRREIKRAKSIRNSYTKGKD</sequence>
<evidence type="ECO:0000256" key="1">
    <source>
        <dbReference type="SAM" id="MobiDB-lite"/>
    </source>
</evidence>
<reference evidence="2" key="1">
    <citation type="submission" date="2022-06" db="EMBL/GenBank/DDBJ databases">
        <title>Antifungal cultures and metabolites of lactic acid bacteria for use in dairy fermentations.</title>
        <authorList>
            <person name="Zhao Z."/>
            <person name="Gaenzle M."/>
        </authorList>
    </citation>
    <scope>NUCLEOTIDE SEQUENCE</scope>
    <source>
        <strain evidence="2">FUA3126</strain>
    </source>
</reference>